<evidence type="ECO:0000313" key="3">
    <source>
        <dbReference type="Proteomes" id="UP000322234"/>
    </source>
</evidence>
<organism evidence="2 3">
    <name type="scientific">Bos mutus</name>
    <name type="common">wild yak</name>
    <dbReference type="NCBI Taxonomy" id="72004"/>
    <lineage>
        <taxon>Eukaryota</taxon>
        <taxon>Metazoa</taxon>
        <taxon>Chordata</taxon>
        <taxon>Craniata</taxon>
        <taxon>Vertebrata</taxon>
        <taxon>Euteleostomi</taxon>
        <taxon>Mammalia</taxon>
        <taxon>Eutheria</taxon>
        <taxon>Laurasiatheria</taxon>
        <taxon>Artiodactyla</taxon>
        <taxon>Ruminantia</taxon>
        <taxon>Pecora</taxon>
        <taxon>Bovidae</taxon>
        <taxon>Bovinae</taxon>
        <taxon>Bos</taxon>
    </lineage>
</organism>
<dbReference type="AlphaFoldDB" id="A0A6B0R9C4"/>
<dbReference type="EMBL" id="VBQZ03000019">
    <property type="protein sequence ID" value="MXQ84063.1"/>
    <property type="molecule type" value="Genomic_DNA"/>
</dbReference>
<feature type="region of interest" description="Disordered" evidence="1">
    <location>
        <begin position="14"/>
        <end position="33"/>
    </location>
</feature>
<gene>
    <name evidence="2" type="ORF">E5288_WYG012128</name>
</gene>
<feature type="compositionally biased region" description="Low complexity" evidence="1">
    <location>
        <begin position="17"/>
        <end position="28"/>
    </location>
</feature>
<protein>
    <submittedName>
        <fullName evidence="2">Uncharacterized protein</fullName>
    </submittedName>
</protein>
<evidence type="ECO:0000313" key="2">
    <source>
        <dbReference type="EMBL" id="MXQ84063.1"/>
    </source>
</evidence>
<comment type="caution">
    <text evidence="2">The sequence shown here is derived from an EMBL/GenBank/DDBJ whole genome shotgun (WGS) entry which is preliminary data.</text>
</comment>
<accession>A0A6B0R9C4</accession>
<keyword evidence="3" id="KW-1185">Reference proteome</keyword>
<evidence type="ECO:0000256" key="1">
    <source>
        <dbReference type="SAM" id="MobiDB-lite"/>
    </source>
</evidence>
<reference evidence="2" key="1">
    <citation type="submission" date="2019-10" db="EMBL/GenBank/DDBJ databases">
        <title>The sequence and de novo assembly of the wild yak genome.</title>
        <authorList>
            <person name="Liu Y."/>
        </authorList>
    </citation>
    <scope>NUCLEOTIDE SEQUENCE [LARGE SCALE GENOMIC DNA]</scope>
    <source>
        <strain evidence="2">WY2019</strain>
    </source>
</reference>
<dbReference type="Proteomes" id="UP000322234">
    <property type="component" value="Unassembled WGS sequence"/>
</dbReference>
<sequence>MWLPWRRALLRLDQDPSSGSWCSSGSRSPEGIEVQSTSLPRSRHWSHQRGNSVFGFRAPDAVFWLLSIKFLLALIRRCRTFWDPGSPQLPIAPGIHTLNFASSLWDKSRILDSLISQKEGKESGSQRTY</sequence>
<name>A0A6B0R9C4_9CETA</name>
<proteinExistence type="predicted"/>